<name>I1YAS0_9CNID</name>
<dbReference type="PANTHER" id="PTHR10373">
    <property type="entry name" value="TRANSCRIPTION FACTOR 7 FAMILY MEMBER"/>
    <property type="match status" value="1"/>
</dbReference>
<dbReference type="GO" id="GO:0000978">
    <property type="term" value="F:RNA polymerase II cis-regulatory region sequence-specific DNA binding"/>
    <property type="evidence" value="ECO:0007669"/>
    <property type="project" value="TreeGrafter"/>
</dbReference>
<dbReference type="SMART" id="SM00398">
    <property type="entry name" value="HMG"/>
    <property type="match status" value="1"/>
</dbReference>
<dbReference type="SUPFAM" id="SSF47095">
    <property type="entry name" value="HMG-box"/>
    <property type="match status" value="1"/>
</dbReference>
<keyword evidence="8 9" id="KW-0539">Nucleus</keyword>
<evidence type="ECO:0000256" key="4">
    <source>
        <dbReference type="ARBA" id="ARBA00023015"/>
    </source>
</evidence>
<evidence type="ECO:0000313" key="12">
    <source>
        <dbReference type="EMBL" id="AFI99123.1"/>
    </source>
</evidence>
<keyword evidence="7" id="KW-0804">Transcription</keyword>
<protein>
    <submittedName>
        <fullName evidence="12">HMG box containing transcription factor TCF</fullName>
    </submittedName>
</protein>
<feature type="region of interest" description="Disordered" evidence="10">
    <location>
        <begin position="375"/>
        <end position="397"/>
    </location>
</feature>
<evidence type="ECO:0000256" key="8">
    <source>
        <dbReference type="ARBA" id="ARBA00023242"/>
    </source>
</evidence>
<dbReference type="EMBL" id="JQ806376">
    <property type="protein sequence ID" value="AFI99123.1"/>
    <property type="molecule type" value="mRNA"/>
</dbReference>
<feature type="compositionally biased region" description="Low complexity" evidence="10">
    <location>
        <begin position="387"/>
        <end position="397"/>
    </location>
</feature>
<dbReference type="GO" id="GO:0000981">
    <property type="term" value="F:DNA-binding transcription factor activity, RNA polymerase II-specific"/>
    <property type="evidence" value="ECO:0007669"/>
    <property type="project" value="TreeGrafter"/>
</dbReference>
<evidence type="ECO:0000256" key="5">
    <source>
        <dbReference type="ARBA" id="ARBA00023125"/>
    </source>
</evidence>
<evidence type="ECO:0000259" key="11">
    <source>
        <dbReference type="PROSITE" id="PS50118"/>
    </source>
</evidence>
<keyword evidence="5 9" id="KW-0238">DNA-binding</keyword>
<keyword evidence="3" id="KW-0879">Wnt signaling pathway</keyword>
<dbReference type="GO" id="GO:1990907">
    <property type="term" value="C:beta-catenin-TCF complex"/>
    <property type="evidence" value="ECO:0007669"/>
    <property type="project" value="TreeGrafter"/>
</dbReference>
<feature type="region of interest" description="Disordered" evidence="10">
    <location>
        <begin position="1"/>
        <end position="112"/>
    </location>
</feature>
<dbReference type="PROSITE" id="PS50118">
    <property type="entry name" value="HMG_BOX_2"/>
    <property type="match status" value="1"/>
</dbReference>
<evidence type="ECO:0000256" key="2">
    <source>
        <dbReference type="ARBA" id="ARBA00006569"/>
    </source>
</evidence>
<feature type="compositionally biased region" description="Basic and acidic residues" evidence="10">
    <location>
        <begin position="324"/>
        <end position="333"/>
    </location>
</feature>
<dbReference type="AlphaFoldDB" id="I1YAS0"/>
<evidence type="ECO:0000256" key="7">
    <source>
        <dbReference type="ARBA" id="ARBA00023163"/>
    </source>
</evidence>
<dbReference type="Gene3D" id="1.10.30.10">
    <property type="entry name" value="High mobility group box domain"/>
    <property type="match status" value="1"/>
</dbReference>
<keyword evidence="6" id="KW-0010">Activator</keyword>
<dbReference type="InterPro" id="IPR036910">
    <property type="entry name" value="HMG_box_dom_sf"/>
</dbReference>
<evidence type="ECO:0000256" key="6">
    <source>
        <dbReference type="ARBA" id="ARBA00023159"/>
    </source>
</evidence>
<proteinExistence type="evidence at transcript level"/>
<feature type="domain" description="HMG box" evidence="11">
    <location>
        <begin position="193"/>
        <end position="261"/>
    </location>
</feature>
<evidence type="ECO:0000256" key="9">
    <source>
        <dbReference type="PROSITE-ProRule" id="PRU00267"/>
    </source>
</evidence>
<organism evidence="12">
    <name type="scientific">Clytia hemisphaerica</name>
    <dbReference type="NCBI Taxonomy" id="252671"/>
    <lineage>
        <taxon>Eukaryota</taxon>
        <taxon>Metazoa</taxon>
        <taxon>Cnidaria</taxon>
        <taxon>Hydrozoa</taxon>
        <taxon>Hydroidolina</taxon>
        <taxon>Leptothecata</taxon>
        <taxon>Obeliida</taxon>
        <taxon>Clytiidae</taxon>
        <taxon>Clytia</taxon>
    </lineage>
</organism>
<feature type="compositionally biased region" description="Polar residues" evidence="10">
    <location>
        <begin position="334"/>
        <end position="351"/>
    </location>
</feature>
<dbReference type="Pfam" id="PF00505">
    <property type="entry name" value="HMG_box"/>
    <property type="match status" value="1"/>
</dbReference>
<accession>I1YAS0</accession>
<feature type="compositionally biased region" description="Polar residues" evidence="10">
    <location>
        <begin position="443"/>
        <end position="485"/>
    </location>
</feature>
<comment type="subcellular location">
    <subcellularLocation>
        <location evidence="1">Nucleus</location>
    </subcellularLocation>
</comment>
<dbReference type="PANTHER" id="PTHR10373:SF38">
    <property type="entry name" value="PROTEIN PANGOLIN, ISOFORM J"/>
    <property type="match status" value="1"/>
</dbReference>
<sequence length="485" mass="54461">MPQLPTSTAEEYGAEDEIKQYTQEEGEESDSSTVDVVNDIKDDLLNEDGRESVKGDEPLFRTTSNRYNKDSPGLYGRPAPVIVGPHHNYYDQSNGYRSSSNQQQHGNSYQSTTQIRMPMYQRGSGDERYSYEHGSWPSQVPVHGYAVGYGAGGVPKNYNYRYPPHPGVAYYAPGHGYPGMTGRPVKEPKRPHVKKPLNAFMLFMKEQRPKIAAGYTLKESAAINQILGKRWHALDKSEQAKYYELARKERAIHMQLYPGWSARDNYAQLGRKKKRPRDKNEEMNPKKCRARYGLDRQEQWCKPCRRKKKCIRFIVGADGETTEVPDKEQHTEINSDSDNENTNAENRSSAPTNNNTTNSLKENLSERVTMATTKENNQNHPHHHHQQQNSLNNNNNNINILSATTMVNAAAPATPQSSNPHAQSTPSTYHQMKTETPLYASIGHSSTYTSSGNNTIGYSAPQPGSRSETSTIDSSVLKTISAPCS</sequence>
<dbReference type="SMART" id="SM01366">
    <property type="entry name" value="c-clamp"/>
    <property type="match status" value="1"/>
</dbReference>
<feature type="region of interest" description="Disordered" evidence="10">
    <location>
        <begin position="321"/>
        <end position="360"/>
    </location>
</feature>
<dbReference type="GO" id="GO:0000785">
    <property type="term" value="C:chromatin"/>
    <property type="evidence" value="ECO:0007669"/>
    <property type="project" value="TreeGrafter"/>
</dbReference>
<dbReference type="InterPro" id="IPR024940">
    <property type="entry name" value="TCF/LEF"/>
</dbReference>
<dbReference type="FunFam" id="1.10.30.10:FF:000001">
    <property type="entry name" value="transcription factor 7 isoform X2"/>
    <property type="match status" value="1"/>
</dbReference>
<comment type="similarity">
    <text evidence="2">Belongs to the TCF/LEF family.</text>
</comment>
<feature type="compositionally biased region" description="Polar residues" evidence="10">
    <location>
        <begin position="90"/>
        <end position="112"/>
    </location>
</feature>
<keyword evidence="4" id="KW-0805">Transcription regulation</keyword>
<feature type="compositionally biased region" description="Basic and acidic residues" evidence="10">
    <location>
        <begin position="38"/>
        <end position="59"/>
    </location>
</feature>
<reference evidence="12" key="1">
    <citation type="submission" date="2012-03" db="EMBL/GenBank/DDBJ databases">
        <title>Conserved Wnt/PCP pathway proteins in a hydrozoan Clytia hemisphaerica.</title>
        <authorList>
            <person name="Momose T."/>
        </authorList>
    </citation>
    <scope>NUCLEOTIDE SEQUENCE</scope>
</reference>
<evidence type="ECO:0000256" key="3">
    <source>
        <dbReference type="ARBA" id="ARBA00022687"/>
    </source>
</evidence>
<feature type="DNA-binding region" description="HMG box" evidence="9">
    <location>
        <begin position="193"/>
        <end position="261"/>
    </location>
</feature>
<evidence type="ECO:0000256" key="1">
    <source>
        <dbReference type="ARBA" id="ARBA00004123"/>
    </source>
</evidence>
<feature type="compositionally biased region" description="Polar residues" evidence="10">
    <location>
        <begin position="414"/>
        <end position="431"/>
    </location>
</feature>
<feature type="region of interest" description="Disordered" evidence="10">
    <location>
        <begin position="411"/>
        <end position="485"/>
    </location>
</feature>
<dbReference type="InterPro" id="IPR009071">
    <property type="entry name" value="HMG_box_dom"/>
</dbReference>
<evidence type="ECO:0000256" key="10">
    <source>
        <dbReference type="SAM" id="MobiDB-lite"/>
    </source>
</evidence>
<dbReference type="CDD" id="cd21996">
    <property type="entry name" value="HMG-box_TCF7-like"/>
    <property type="match status" value="1"/>
</dbReference>
<dbReference type="GO" id="GO:0060070">
    <property type="term" value="P:canonical Wnt signaling pathway"/>
    <property type="evidence" value="ECO:0007669"/>
    <property type="project" value="TreeGrafter"/>
</dbReference>